<evidence type="ECO:0000256" key="1">
    <source>
        <dbReference type="SAM" id="MobiDB-lite"/>
    </source>
</evidence>
<evidence type="ECO:0000313" key="3">
    <source>
        <dbReference type="EMBL" id="SHF93433.1"/>
    </source>
</evidence>
<sequence length="189" mass="20860">MPITARTAARHEAVYLRLQALLTQTQAIATRRPEALLPEATRILAEGLLFDARPFLSGARRRRDWPAVAVDQAGLAVQLGQVLAGLDAFEIAHTSWNAKLACLLWSVSDARDLPVRRLRPKLAVVAADNAHMRLLRDKLARRIDERARGTYERGYRDGQLQARAGLGAGADPDADADEPQTYPRLRLPG</sequence>
<dbReference type="Proteomes" id="UP000033608">
    <property type="component" value="Unassembled WGS sequence"/>
</dbReference>
<dbReference type="AlphaFoldDB" id="A0A0F5LYU6"/>
<reference evidence="3 5" key="2">
    <citation type="submission" date="2016-11" db="EMBL/GenBank/DDBJ databases">
        <authorList>
            <person name="Jaros S."/>
            <person name="Januszkiewicz K."/>
            <person name="Wedrychowicz H."/>
        </authorList>
    </citation>
    <scope>NUCLEOTIDE SEQUENCE [LARGE SCALE GENOMIC DNA]</scope>
    <source>
        <strain evidence="3 5">DSM 17137</strain>
    </source>
</reference>
<evidence type="ECO:0000313" key="2">
    <source>
        <dbReference type="EMBL" id="KKB86822.1"/>
    </source>
</evidence>
<feature type="compositionally biased region" description="Low complexity" evidence="1">
    <location>
        <begin position="158"/>
        <end position="171"/>
    </location>
</feature>
<reference evidence="2 4" key="1">
    <citation type="submission" date="2015-03" db="EMBL/GenBank/DDBJ databases">
        <authorList>
            <person name="Hassan Y.I."/>
            <person name="Lepp D."/>
            <person name="Zhou T."/>
        </authorList>
    </citation>
    <scope>NUCLEOTIDE SEQUENCE [LARGE SCALE GENOMIC DNA]</scope>
    <source>
        <strain evidence="2 4">DSM 17137</strain>
    </source>
</reference>
<feature type="region of interest" description="Disordered" evidence="1">
    <location>
        <begin position="154"/>
        <end position="189"/>
    </location>
</feature>
<dbReference type="RefSeq" id="WP_046133459.1">
    <property type="nucleotide sequence ID" value="NZ_FQVC01000018.1"/>
</dbReference>
<dbReference type="EMBL" id="LAJF01000020">
    <property type="protein sequence ID" value="KKB86822.1"/>
    <property type="molecule type" value="Genomic_DNA"/>
</dbReference>
<keyword evidence="4" id="KW-1185">Reference proteome</keyword>
<proteinExistence type="predicted"/>
<dbReference type="PATRIC" id="fig|1121477.3.peg.1196"/>
<evidence type="ECO:0000313" key="5">
    <source>
        <dbReference type="Proteomes" id="UP000184533"/>
    </source>
</evidence>
<organism evidence="2 4">
    <name type="scientific">Devosia limi DSM 17137</name>
    <dbReference type="NCBI Taxonomy" id="1121477"/>
    <lineage>
        <taxon>Bacteria</taxon>
        <taxon>Pseudomonadati</taxon>
        <taxon>Pseudomonadota</taxon>
        <taxon>Alphaproteobacteria</taxon>
        <taxon>Hyphomicrobiales</taxon>
        <taxon>Devosiaceae</taxon>
        <taxon>Devosia</taxon>
    </lineage>
</organism>
<accession>A0A0F5LYU6</accession>
<protein>
    <submittedName>
        <fullName evidence="2">Uncharacterized protein</fullName>
    </submittedName>
</protein>
<gene>
    <name evidence="3" type="ORF">SAMN02745223_03920</name>
    <name evidence="2" type="ORF">VW29_00785</name>
</gene>
<dbReference type="EMBL" id="FQVC01000018">
    <property type="protein sequence ID" value="SHF93433.1"/>
    <property type="molecule type" value="Genomic_DNA"/>
</dbReference>
<evidence type="ECO:0000313" key="4">
    <source>
        <dbReference type="Proteomes" id="UP000033608"/>
    </source>
</evidence>
<name>A0A0F5LYU6_9HYPH</name>
<dbReference type="Proteomes" id="UP000184533">
    <property type="component" value="Unassembled WGS sequence"/>
</dbReference>